<sequence length="284" mass="33733">MSTWTKEFQYIEKQTWSHMLQSGSFTFGFSSTLQSHSPFIRHTSVIFIATCQRYGFFDGDKHERDGVPDVGVWKTLESLLSAIAFRPMVATIFAYRVDQGPLSIQWMWLPFTIAAYAIILDFWYYWYHRLMHENIRLWRFHRTHHLTKHPNPLLAGYADTVQETFDIMVILLMAFGSMNLLGFPITFYDWWICQQYVIFTELLGHSGLRVEATAVNPTTRLLRMFDMELVIEDHDLHHRNGWRRSHNYGKQSRVWDRLFGTTFPRVEGYKEKIDYVNTAKIPLW</sequence>
<organism evidence="7 8">
    <name type="scientific">Aspergillus terreus (strain NIH 2624 / FGSC A1156)</name>
    <dbReference type="NCBI Taxonomy" id="341663"/>
    <lineage>
        <taxon>Eukaryota</taxon>
        <taxon>Fungi</taxon>
        <taxon>Dikarya</taxon>
        <taxon>Ascomycota</taxon>
        <taxon>Pezizomycotina</taxon>
        <taxon>Eurotiomycetes</taxon>
        <taxon>Eurotiomycetidae</taxon>
        <taxon>Eurotiales</taxon>
        <taxon>Aspergillaceae</taxon>
        <taxon>Aspergillus</taxon>
        <taxon>Aspergillus subgen. Circumdati</taxon>
    </lineage>
</organism>
<dbReference type="VEuPathDB" id="FungiDB:ATEG_07959"/>
<accession>Q0CEC5</accession>
<evidence type="ECO:0000256" key="5">
    <source>
        <dbReference type="SAM" id="Phobius"/>
    </source>
</evidence>
<dbReference type="GO" id="GO:0005506">
    <property type="term" value="F:iron ion binding"/>
    <property type="evidence" value="ECO:0007669"/>
    <property type="project" value="InterPro"/>
</dbReference>
<evidence type="ECO:0000256" key="2">
    <source>
        <dbReference type="ARBA" id="ARBA00022692"/>
    </source>
</evidence>
<evidence type="ECO:0000313" key="7">
    <source>
        <dbReference type="EMBL" id="EAU32221.1"/>
    </source>
</evidence>
<gene>
    <name evidence="7" type="ORF">ATEG_07959</name>
</gene>
<dbReference type="OrthoDB" id="6354873at2759"/>
<keyword evidence="4 5" id="KW-0472">Membrane</keyword>
<dbReference type="GO" id="GO:0016020">
    <property type="term" value="C:membrane"/>
    <property type="evidence" value="ECO:0007669"/>
    <property type="project" value="UniProtKB-SubCell"/>
</dbReference>
<dbReference type="GeneID" id="4322515"/>
<keyword evidence="3 5" id="KW-1133">Transmembrane helix</keyword>
<dbReference type="RefSeq" id="XP_001216580.1">
    <property type="nucleotide sequence ID" value="XM_001216580.1"/>
</dbReference>
<protein>
    <recommendedName>
        <fullName evidence="6">Fatty acid hydroxylase domain-containing protein</fullName>
    </recommendedName>
</protein>
<dbReference type="GO" id="GO:0016491">
    <property type="term" value="F:oxidoreductase activity"/>
    <property type="evidence" value="ECO:0007669"/>
    <property type="project" value="InterPro"/>
</dbReference>
<proteinExistence type="predicted"/>
<name>Q0CEC5_ASPTN</name>
<dbReference type="Proteomes" id="UP000007963">
    <property type="component" value="Unassembled WGS sequence"/>
</dbReference>
<dbReference type="PANTHER" id="PTHR11863">
    <property type="entry name" value="STEROL DESATURASE"/>
    <property type="match status" value="1"/>
</dbReference>
<evidence type="ECO:0000313" key="8">
    <source>
        <dbReference type="Proteomes" id="UP000007963"/>
    </source>
</evidence>
<dbReference type="EMBL" id="CH476604">
    <property type="protein sequence ID" value="EAU32221.1"/>
    <property type="molecule type" value="Genomic_DNA"/>
</dbReference>
<comment type="subcellular location">
    <subcellularLocation>
        <location evidence="1">Membrane</location>
    </subcellularLocation>
</comment>
<evidence type="ECO:0000256" key="1">
    <source>
        <dbReference type="ARBA" id="ARBA00004370"/>
    </source>
</evidence>
<dbReference type="Pfam" id="PF04116">
    <property type="entry name" value="FA_hydroxylase"/>
    <property type="match status" value="1"/>
</dbReference>
<feature type="transmembrane region" description="Helical" evidence="5">
    <location>
        <begin position="107"/>
        <end position="127"/>
    </location>
</feature>
<dbReference type="STRING" id="341663.Q0CEC5"/>
<dbReference type="InterPro" id="IPR050307">
    <property type="entry name" value="Sterol_Desaturase_Related"/>
</dbReference>
<reference evidence="8" key="1">
    <citation type="submission" date="2005-09" db="EMBL/GenBank/DDBJ databases">
        <title>Annotation of the Aspergillus terreus NIH2624 genome.</title>
        <authorList>
            <person name="Birren B.W."/>
            <person name="Lander E.S."/>
            <person name="Galagan J.E."/>
            <person name="Nusbaum C."/>
            <person name="Devon K."/>
            <person name="Henn M."/>
            <person name="Ma L.-J."/>
            <person name="Jaffe D.B."/>
            <person name="Butler J."/>
            <person name="Alvarez P."/>
            <person name="Gnerre S."/>
            <person name="Grabherr M."/>
            <person name="Kleber M."/>
            <person name="Mauceli E.W."/>
            <person name="Brockman W."/>
            <person name="Rounsley S."/>
            <person name="Young S.K."/>
            <person name="LaButti K."/>
            <person name="Pushparaj V."/>
            <person name="DeCaprio D."/>
            <person name="Crawford M."/>
            <person name="Koehrsen M."/>
            <person name="Engels R."/>
            <person name="Montgomery P."/>
            <person name="Pearson M."/>
            <person name="Howarth C."/>
            <person name="Larson L."/>
            <person name="Luoma S."/>
            <person name="White J."/>
            <person name="Alvarado L."/>
            <person name="Kodira C.D."/>
            <person name="Zeng Q."/>
            <person name="Oleary S."/>
            <person name="Yandava C."/>
            <person name="Denning D.W."/>
            <person name="Nierman W.C."/>
            <person name="Milne T."/>
            <person name="Madden K."/>
        </authorList>
    </citation>
    <scope>NUCLEOTIDE SEQUENCE [LARGE SCALE GENOMIC DNA]</scope>
    <source>
        <strain evidence="8">NIH 2624 / FGSC A1156</strain>
    </source>
</reference>
<dbReference type="OMA" id="ETWICYE"/>
<dbReference type="GO" id="GO:0008610">
    <property type="term" value="P:lipid biosynthetic process"/>
    <property type="evidence" value="ECO:0007669"/>
    <property type="project" value="InterPro"/>
</dbReference>
<evidence type="ECO:0000256" key="4">
    <source>
        <dbReference type="ARBA" id="ARBA00023136"/>
    </source>
</evidence>
<dbReference type="AlphaFoldDB" id="Q0CEC5"/>
<dbReference type="InterPro" id="IPR006694">
    <property type="entry name" value="Fatty_acid_hydroxylase"/>
</dbReference>
<evidence type="ECO:0000259" key="6">
    <source>
        <dbReference type="Pfam" id="PF04116"/>
    </source>
</evidence>
<feature type="domain" description="Fatty acid hydroxylase" evidence="6">
    <location>
        <begin position="114"/>
        <end position="261"/>
    </location>
</feature>
<dbReference type="eggNOG" id="ENOG502SEYJ">
    <property type="taxonomic scope" value="Eukaryota"/>
</dbReference>
<keyword evidence="2 5" id="KW-0812">Transmembrane</keyword>
<evidence type="ECO:0000256" key="3">
    <source>
        <dbReference type="ARBA" id="ARBA00022989"/>
    </source>
</evidence>
<feature type="transmembrane region" description="Helical" evidence="5">
    <location>
        <begin position="167"/>
        <end position="188"/>
    </location>
</feature>
<dbReference type="HOGENOM" id="CLU_041178_0_0_1"/>